<dbReference type="SMART" id="SM00020">
    <property type="entry name" value="Tryp_SPc"/>
    <property type="match status" value="1"/>
</dbReference>
<evidence type="ECO:0000313" key="4">
    <source>
        <dbReference type="RefSeq" id="XP_026492025.2"/>
    </source>
</evidence>
<dbReference type="PRINTS" id="PR00722">
    <property type="entry name" value="CHYMOTRYPSIN"/>
</dbReference>
<dbReference type="SUPFAM" id="SSF50494">
    <property type="entry name" value="Trypsin-like serine proteases"/>
    <property type="match status" value="1"/>
</dbReference>
<dbReference type="AlphaFoldDB" id="A0A8B8I4W4"/>
<dbReference type="GO" id="GO:0006508">
    <property type="term" value="P:proteolysis"/>
    <property type="evidence" value="ECO:0007669"/>
    <property type="project" value="UniProtKB-KW"/>
</dbReference>
<evidence type="ECO:0000313" key="3">
    <source>
        <dbReference type="Proteomes" id="UP001652626"/>
    </source>
</evidence>
<dbReference type="InterPro" id="IPR001254">
    <property type="entry name" value="Trypsin_dom"/>
</dbReference>
<dbReference type="Gene3D" id="2.40.10.10">
    <property type="entry name" value="Trypsin-like serine proteases"/>
    <property type="match status" value="1"/>
</dbReference>
<dbReference type="PANTHER" id="PTHR24260:SF136">
    <property type="entry name" value="GH08193P-RELATED"/>
    <property type="match status" value="1"/>
</dbReference>
<evidence type="ECO:0000256" key="1">
    <source>
        <dbReference type="SAM" id="SignalP"/>
    </source>
</evidence>
<dbReference type="Pfam" id="PF00089">
    <property type="entry name" value="Trypsin"/>
    <property type="match status" value="1"/>
</dbReference>
<dbReference type="RefSeq" id="XP_026492025.2">
    <property type="nucleotide sequence ID" value="XM_026636240.2"/>
</dbReference>
<keyword evidence="1" id="KW-0732">Signal</keyword>
<dbReference type="InterPro" id="IPR051333">
    <property type="entry name" value="CLIP_Serine_Protease"/>
</dbReference>
<keyword evidence="3" id="KW-1185">Reference proteome</keyword>
<dbReference type="PROSITE" id="PS50240">
    <property type="entry name" value="TRYPSIN_DOM"/>
    <property type="match status" value="1"/>
</dbReference>
<dbReference type="CDD" id="cd00190">
    <property type="entry name" value="Tryp_SPc"/>
    <property type="match status" value="1"/>
</dbReference>
<dbReference type="PROSITE" id="PS00134">
    <property type="entry name" value="TRYPSIN_HIS"/>
    <property type="match status" value="1"/>
</dbReference>
<name>A0A8B8I4W4_VANTA</name>
<dbReference type="GO" id="GO:0005576">
    <property type="term" value="C:extracellular region"/>
    <property type="evidence" value="ECO:0007669"/>
    <property type="project" value="UniProtKB-SubCell"/>
</dbReference>
<dbReference type="InterPro" id="IPR001314">
    <property type="entry name" value="Peptidase_S1A"/>
</dbReference>
<feature type="chain" id="PRO_5045824356" evidence="1">
    <location>
        <begin position="22"/>
        <end position="448"/>
    </location>
</feature>
<dbReference type="InterPro" id="IPR043504">
    <property type="entry name" value="Peptidase_S1_PA_chymotrypsin"/>
</dbReference>
<dbReference type="Proteomes" id="UP001652626">
    <property type="component" value="Chromosome 23"/>
</dbReference>
<accession>A0A8B8I4W4</accession>
<protein>
    <submittedName>
        <fullName evidence="4">CUB and peptidase domain-containing protein 2-like isoform X2</fullName>
    </submittedName>
</protein>
<proteinExistence type="predicted"/>
<dbReference type="GeneID" id="113397782"/>
<feature type="domain" description="Peptidase S1" evidence="2">
    <location>
        <begin position="185"/>
        <end position="446"/>
    </location>
</feature>
<dbReference type="InterPro" id="IPR018114">
    <property type="entry name" value="TRYPSIN_HIS"/>
</dbReference>
<dbReference type="GO" id="GO:0004252">
    <property type="term" value="F:serine-type endopeptidase activity"/>
    <property type="evidence" value="ECO:0007669"/>
    <property type="project" value="InterPro"/>
</dbReference>
<dbReference type="PANTHER" id="PTHR24260">
    <property type="match status" value="1"/>
</dbReference>
<sequence length="448" mass="50176">MCSKLIKYCVFLTIFTICVKCVNNTPVHAYRPPEYEEYFCENNTQIKSSFFPGLSSGYRVVIDKQLEAATEIKVKLDSGATIVFGDSIYSPTNSAKFTEKDLISNIYGFVIRKDVPNFTFVVKGRHAPEHPPYILSLKIDGEENCINPNRTYFGNRHLEIDPFWPEAPDKFCGRRKINRKYTELIVSGSASKSGNWPWHAAIYRNHRLSVQYICGGSLISKLLVLTAAHCVTINEVPVNHESLGVVLGKTSLLTNEITSQERKVYQVIVHDDFKKKALDNDIALLKLSAEAIFNNYVQPACLWLDAVYDQLDSYEVTGTVVGWGIDQSDSLANDLHEATIPIVSTLTCFSYNPVFYSNILNERKFCAGNANGTAACNGDSGGGFVVFVSDTKDSSLKIDYQTGAWYVKGIVSVTLARKDSSICEPNAYTVYTDVAKYRDWILKYMNCN</sequence>
<evidence type="ECO:0000259" key="2">
    <source>
        <dbReference type="PROSITE" id="PS50240"/>
    </source>
</evidence>
<feature type="signal peptide" evidence="1">
    <location>
        <begin position="1"/>
        <end position="21"/>
    </location>
</feature>
<dbReference type="InterPro" id="IPR009003">
    <property type="entry name" value="Peptidase_S1_PA"/>
</dbReference>
<organism evidence="3 4">
    <name type="scientific">Vanessa tameamea</name>
    <name type="common">Kamehameha butterfly</name>
    <dbReference type="NCBI Taxonomy" id="334116"/>
    <lineage>
        <taxon>Eukaryota</taxon>
        <taxon>Metazoa</taxon>
        <taxon>Ecdysozoa</taxon>
        <taxon>Arthropoda</taxon>
        <taxon>Hexapoda</taxon>
        <taxon>Insecta</taxon>
        <taxon>Pterygota</taxon>
        <taxon>Neoptera</taxon>
        <taxon>Endopterygota</taxon>
        <taxon>Lepidoptera</taxon>
        <taxon>Glossata</taxon>
        <taxon>Ditrysia</taxon>
        <taxon>Papilionoidea</taxon>
        <taxon>Nymphalidae</taxon>
        <taxon>Nymphalinae</taxon>
        <taxon>Vanessa</taxon>
    </lineage>
</organism>
<reference evidence="4" key="1">
    <citation type="submission" date="2025-08" db="UniProtKB">
        <authorList>
            <consortium name="RefSeq"/>
        </authorList>
    </citation>
    <scope>IDENTIFICATION</scope>
    <source>
        <tissue evidence="4">Whole body</tissue>
    </source>
</reference>
<gene>
    <name evidence="4" type="primary">LOC113397782</name>
</gene>